<dbReference type="RefSeq" id="WP_009520276.1">
    <property type="nucleotide sequence ID" value="NZ_CCAE010000019.1"/>
</dbReference>
<keyword evidence="2" id="KW-0677">Repeat</keyword>
<dbReference type="Proteomes" id="UP000028878">
    <property type="component" value="Unassembled WGS sequence"/>
</dbReference>
<accession>A0A1L1PF57</accession>
<name>A0A1L1PF57_HYDIT</name>
<dbReference type="SMART" id="SM00612">
    <property type="entry name" value="Kelch"/>
    <property type="match status" value="4"/>
</dbReference>
<dbReference type="SUPFAM" id="SSF117281">
    <property type="entry name" value="Kelch motif"/>
    <property type="match status" value="2"/>
</dbReference>
<dbReference type="Gene3D" id="2.130.10.80">
    <property type="entry name" value="Galactose oxidase/kelch, beta-propeller"/>
    <property type="match status" value="3"/>
</dbReference>
<dbReference type="AlphaFoldDB" id="A0A1L1PF57"/>
<protein>
    <submittedName>
        <fullName evidence="3">Fibronectin type III domain protein</fullName>
    </submittedName>
</protein>
<evidence type="ECO:0000313" key="3">
    <source>
        <dbReference type="EMBL" id="CDN88150.1"/>
    </source>
</evidence>
<dbReference type="InterPro" id="IPR037293">
    <property type="entry name" value="Gal_Oxidase_central_sf"/>
</dbReference>
<keyword evidence="1" id="KW-0880">Kelch repeat</keyword>
<dbReference type="GO" id="GO:0016020">
    <property type="term" value="C:membrane"/>
    <property type="evidence" value="ECO:0007669"/>
    <property type="project" value="InterPro"/>
</dbReference>
<dbReference type="GO" id="GO:0005509">
    <property type="term" value="F:calcium ion binding"/>
    <property type="evidence" value="ECO:0007669"/>
    <property type="project" value="InterPro"/>
</dbReference>
<keyword evidence="4" id="KW-1185">Reference proteome</keyword>
<dbReference type="PANTHER" id="PTHR46344">
    <property type="entry name" value="OS02G0202900 PROTEIN"/>
    <property type="match status" value="1"/>
</dbReference>
<evidence type="ECO:0000256" key="1">
    <source>
        <dbReference type="ARBA" id="ARBA00022441"/>
    </source>
</evidence>
<dbReference type="InterPro" id="IPR015919">
    <property type="entry name" value="Cadherin-like_sf"/>
</dbReference>
<proteinExistence type="predicted"/>
<dbReference type="InterPro" id="IPR013783">
    <property type="entry name" value="Ig-like_fold"/>
</dbReference>
<dbReference type="PANTHER" id="PTHR46344:SF27">
    <property type="entry name" value="KELCH REPEAT SUPERFAMILY PROTEIN"/>
    <property type="match status" value="1"/>
</dbReference>
<reference evidence="4" key="1">
    <citation type="submission" date="2014-11" db="EMBL/GenBank/DDBJ databases">
        <title>Draft genome sequence of Hydrogenophaga intermedia S1.</title>
        <authorList>
            <person name="Gan H.M."/>
            <person name="Chew T.H."/>
            <person name="Stolz A."/>
        </authorList>
    </citation>
    <scope>NUCLEOTIDE SEQUENCE [LARGE SCALE GENOMIC DNA]</scope>
    <source>
        <strain evidence="4">S1</strain>
    </source>
</reference>
<dbReference type="Pfam" id="PF01344">
    <property type="entry name" value="Kelch_1"/>
    <property type="match status" value="3"/>
</dbReference>
<dbReference type="InterPro" id="IPR006652">
    <property type="entry name" value="Kelch_1"/>
</dbReference>
<organism evidence="3 4">
    <name type="scientific">Hydrogenophaga intermedia</name>
    <dbReference type="NCBI Taxonomy" id="65786"/>
    <lineage>
        <taxon>Bacteria</taxon>
        <taxon>Pseudomonadati</taxon>
        <taxon>Pseudomonadota</taxon>
        <taxon>Betaproteobacteria</taxon>
        <taxon>Burkholderiales</taxon>
        <taxon>Comamonadaceae</taxon>
        <taxon>Hydrogenophaga</taxon>
    </lineage>
</organism>
<dbReference type="EMBL" id="CCAE010000019">
    <property type="protein sequence ID" value="CDN88150.1"/>
    <property type="molecule type" value="Genomic_DNA"/>
</dbReference>
<gene>
    <name evidence="3" type="ORF">BN948_02582</name>
</gene>
<dbReference type="InterPro" id="IPR015915">
    <property type="entry name" value="Kelch-typ_b-propeller"/>
</dbReference>
<evidence type="ECO:0000256" key="2">
    <source>
        <dbReference type="ARBA" id="ARBA00022737"/>
    </source>
</evidence>
<dbReference type="SUPFAM" id="SSF49313">
    <property type="entry name" value="Cadherin-like"/>
    <property type="match status" value="1"/>
</dbReference>
<dbReference type="Pfam" id="PF05345">
    <property type="entry name" value="He_PIG"/>
    <property type="match status" value="1"/>
</dbReference>
<evidence type="ECO:0000313" key="4">
    <source>
        <dbReference type="Proteomes" id="UP000028878"/>
    </source>
</evidence>
<dbReference type="Gene3D" id="2.60.40.10">
    <property type="entry name" value="Immunoglobulins"/>
    <property type="match status" value="1"/>
</dbReference>
<sequence>MAPITALSYDTPKALYVTGEAIAANNAQLSGGPTAAFTVSPALPNGLSLDALTGVITGTPSTLQREAGYTVTASNAAGSVQAQLDLTVTARGAWTFVATVPTPRYYATLSRLPDGRQLLAGGMGAGGPTNEADIYDPAANTWGAAAGMLAARSDPSAVVLADGRVLVFGGDAAGMTTLASAELYDPAANTWTATGSMNEARVRATATLLPDGKVLVTGGTRDSGTLDHSNTAEVYDPATGTWALLPTPMSSARTQHAAQLLPGGNTLLIAGGLNGGVAVTTAELYAVDGSGTTPIPYGGTGSILASVRLDDGSVMVVSAGNTTARRFDPATSSWATSTMSASRLLPTLTLLADGRVLLAGGSTLNTAEIYNPDHNVWTTAASMGTARNRAAAGLLDDGRVLVVSGSNTGGEVNSSERYAP</sequence>